<dbReference type="Pfam" id="PF00167">
    <property type="entry name" value="FGF"/>
    <property type="match status" value="1"/>
</dbReference>
<keyword evidence="5" id="KW-1185">Reference proteome</keyword>
<sequence length="56" mass="6464">MTERDITAFTLLPTITEQKDPKHNSLQKLYCRNGGYHLRIQPNGTVDASRQDNDVY</sequence>
<dbReference type="AlphaFoldDB" id="A0ABD0NJB9"/>
<dbReference type="GO" id="GO:0005576">
    <property type="term" value="C:extracellular region"/>
    <property type="evidence" value="ECO:0007669"/>
    <property type="project" value="UniProtKB-SubCell"/>
</dbReference>
<protein>
    <recommendedName>
        <fullName evidence="6">Heparin-binding growth factor 1</fullName>
    </recommendedName>
</protein>
<dbReference type="Gene3D" id="6.20.90.30">
    <property type="match status" value="1"/>
</dbReference>
<dbReference type="SUPFAM" id="SSF50353">
    <property type="entry name" value="Cytokine"/>
    <property type="match status" value="1"/>
</dbReference>
<dbReference type="InterPro" id="IPR008996">
    <property type="entry name" value="IL1/FGF"/>
</dbReference>
<dbReference type="InterPro" id="IPR002209">
    <property type="entry name" value="Fibroblast_GF_fam"/>
</dbReference>
<organism evidence="4 5">
    <name type="scientific">Cirrhinus mrigala</name>
    <name type="common">Mrigala</name>
    <dbReference type="NCBI Taxonomy" id="683832"/>
    <lineage>
        <taxon>Eukaryota</taxon>
        <taxon>Metazoa</taxon>
        <taxon>Chordata</taxon>
        <taxon>Craniata</taxon>
        <taxon>Vertebrata</taxon>
        <taxon>Euteleostomi</taxon>
        <taxon>Actinopterygii</taxon>
        <taxon>Neopterygii</taxon>
        <taxon>Teleostei</taxon>
        <taxon>Ostariophysi</taxon>
        <taxon>Cypriniformes</taxon>
        <taxon>Cyprinidae</taxon>
        <taxon>Labeoninae</taxon>
        <taxon>Labeonini</taxon>
        <taxon>Cirrhinus</taxon>
    </lineage>
</organism>
<dbReference type="Proteomes" id="UP001529510">
    <property type="component" value="Unassembled WGS sequence"/>
</dbReference>
<keyword evidence="3" id="KW-0964">Secreted</keyword>
<evidence type="ECO:0000256" key="2">
    <source>
        <dbReference type="ARBA" id="ARBA00007936"/>
    </source>
</evidence>
<evidence type="ECO:0000256" key="1">
    <source>
        <dbReference type="ARBA" id="ARBA00004613"/>
    </source>
</evidence>
<feature type="non-terminal residue" evidence="4">
    <location>
        <position position="56"/>
    </location>
</feature>
<dbReference type="EMBL" id="JAMKFB020000021">
    <property type="protein sequence ID" value="KAL0162065.1"/>
    <property type="molecule type" value="Genomic_DNA"/>
</dbReference>
<reference evidence="4 5" key="1">
    <citation type="submission" date="2024-05" db="EMBL/GenBank/DDBJ databases">
        <title>Genome sequencing and assembly of Indian major carp, Cirrhinus mrigala (Hamilton, 1822).</title>
        <authorList>
            <person name="Mohindra V."/>
            <person name="Chowdhury L.M."/>
            <person name="Lal K."/>
            <person name="Jena J.K."/>
        </authorList>
    </citation>
    <scope>NUCLEOTIDE SEQUENCE [LARGE SCALE GENOMIC DNA]</scope>
    <source>
        <strain evidence="4">CM1030</strain>
        <tissue evidence="4">Blood</tissue>
    </source>
</reference>
<comment type="caution">
    <text evidence="4">The sequence shown here is derived from an EMBL/GenBank/DDBJ whole genome shotgun (WGS) entry which is preliminary data.</text>
</comment>
<proteinExistence type="inferred from homology"/>
<name>A0ABD0NJB9_CIRMR</name>
<comment type="similarity">
    <text evidence="2">Belongs to the heparin-binding growth factors family.</text>
</comment>
<gene>
    <name evidence="4" type="ORF">M9458_041461</name>
</gene>
<evidence type="ECO:0008006" key="6">
    <source>
        <dbReference type="Google" id="ProtNLM"/>
    </source>
</evidence>
<evidence type="ECO:0000313" key="5">
    <source>
        <dbReference type="Proteomes" id="UP001529510"/>
    </source>
</evidence>
<comment type="subcellular location">
    <subcellularLocation>
        <location evidence="1">Secreted</location>
    </subcellularLocation>
</comment>
<evidence type="ECO:0000313" key="4">
    <source>
        <dbReference type="EMBL" id="KAL0162065.1"/>
    </source>
</evidence>
<evidence type="ECO:0000256" key="3">
    <source>
        <dbReference type="ARBA" id="ARBA00022525"/>
    </source>
</evidence>
<accession>A0ABD0NJB9</accession>